<dbReference type="SUPFAM" id="SSF50978">
    <property type="entry name" value="WD40 repeat-like"/>
    <property type="match status" value="1"/>
</dbReference>
<evidence type="ECO:0000256" key="3">
    <source>
        <dbReference type="PROSITE-ProRule" id="PRU00221"/>
    </source>
</evidence>
<protein>
    <submittedName>
        <fullName evidence="5">WD repeat-containing protein 38-like</fullName>
    </submittedName>
</protein>
<dbReference type="PROSITE" id="PS50082">
    <property type="entry name" value="WD_REPEATS_2"/>
    <property type="match status" value="2"/>
</dbReference>
<dbReference type="InterPro" id="IPR019775">
    <property type="entry name" value="WD40_repeat_CS"/>
</dbReference>
<keyword evidence="4" id="KW-1185">Reference proteome</keyword>
<organism evidence="4 5">
    <name type="scientific">Polistes dominula</name>
    <name type="common">European paper wasp</name>
    <name type="synonym">Vespa dominula</name>
    <dbReference type="NCBI Taxonomy" id="743375"/>
    <lineage>
        <taxon>Eukaryota</taxon>
        <taxon>Metazoa</taxon>
        <taxon>Ecdysozoa</taxon>
        <taxon>Arthropoda</taxon>
        <taxon>Hexapoda</taxon>
        <taxon>Insecta</taxon>
        <taxon>Pterygota</taxon>
        <taxon>Neoptera</taxon>
        <taxon>Endopterygota</taxon>
        <taxon>Hymenoptera</taxon>
        <taxon>Apocrita</taxon>
        <taxon>Aculeata</taxon>
        <taxon>Vespoidea</taxon>
        <taxon>Vespidae</taxon>
        <taxon>Polistinae</taxon>
        <taxon>Polistini</taxon>
        <taxon>Polistes</taxon>
    </lineage>
</organism>
<dbReference type="Pfam" id="PF00400">
    <property type="entry name" value="WD40"/>
    <property type="match status" value="2"/>
</dbReference>
<keyword evidence="2" id="KW-0677">Repeat</keyword>
<evidence type="ECO:0000313" key="4">
    <source>
        <dbReference type="Proteomes" id="UP000694924"/>
    </source>
</evidence>
<dbReference type="PROSITE" id="PS00678">
    <property type="entry name" value="WD_REPEATS_1"/>
    <property type="match status" value="1"/>
</dbReference>
<proteinExistence type="predicted"/>
<dbReference type="InterPro" id="IPR001680">
    <property type="entry name" value="WD40_rpt"/>
</dbReference>
<evidence type="ECO:0000256" key="2">
    <source>
        <dbReference type="ARBA" id="ARBA00022737"/>
    </source>
</evidence>
<dbReference type="Gene3D" id="2.130.10.10">
    <property type="entry name" value="YVTN repeat-like/Quinoprotein amine dehydrogenase"/>
    <property type="match status" value="2"/>
</dbReference>
<dbReference type="RefSeq" id="XP_015175200.1">
    <property type="nucleotide sequence ID" value="XM_015319714.1"/>
</dbReference>
<gene>
    <name evidence="5" type="primary">LOC107065750</name>
</gene>
<dbReference type="PANTHER" id="PTHR47822">
    <property type="entry name" value="CARBOHYDRATE BINDING DOMAIN CONTAINING PROTEIN"/>
    <property type="match status" value="1"/>
</dbReference>
<evidence type="ECO:0000256" key="1">
    <source>
        <dbReference type="ARBA" id="ARBA00022574"/>
    </source>
</evidence>
<feature type="repeat" description="WD" evidence="3">
    <location>
        <begin position="186"/>
        <end position="227"/>
    </location>
</feature>
<dbReference type="Proteomes" id="UP000694924">
    <property type="component" value="Unplaced"/>
</dbReference>
<reference evidence="5" key="1">
    <citation type="submission" date="2025-08" db="UniProtKB">
        <authorList>
            <consortium name="RefSeq"/>
        </authorList>
    </citation>
    <scope>IDENTIFICATION</scope>
    <source>
        <tissue evidence="5">Whole body</tissue>
    </source>
</reference>
<evidence type="ECO:0000313" key="5">
    <source>
        <dbReference type="RefSeq" id="XP_015175200.1"/>
    </source>
</evidence>
<accession>A0ABM1I4R3</accession>
<dbReference type="SMART" id="SM00320">
    <property type="entry name" value="WD40"/>
    <property type="match status" value="4"/>
</dbReference>
<dbReference type="GeneID" id="107065750"/>
<name>A0ABM1I4R3_POLDO</name>
<dbReference type="InterPro" id="IPR015943">
    <property type="entry name" value="WD40/YVTN_repeat-like_dom_sf"/>
</dbReference>
<feature type="repeat" description="WD" evidence="3">
    <location>
        <begin position="241"/>
        <end position="278"/>
    </location>
</feature>
<dbReference type="PROSITE" id="PS50294">
    <property type="entry name" value="WD_REPEATS_REGION"/>
    <property type="match status" value="2"/>
</dbReference>
<dbReference type="PANTHER" id="PTHR47822:SF3">
    <property type="entry name" value="ANAPHASE-PROMOTING COMPLEX SUBUNIT 4-LIKE WD40 DOMAIN-CONTAINING PROTEIN"/>
    <property type="match status" value="1"/>
</dbReference>
<sequence>MKTKKKEKRKNEKRIEVAFNPAFLNREQDLRRRYKAKNRSHEGQNPVEKPASTLKMDYLTERRISQAELDRRYTWLQQARLSMSSIKDRCRIIHEVRFPDTFNGLYSTRFSADGDIIVACFGTGSIQIRSGETAQLKATLRSGMATSFPVMCCRFHPLKKNTFYASSACGNIFQCNTDNKELIRFISEPKNEVNTIDVSTEGSYLVTGGKDAAVRIYDSETGKPVLTYQKTDADMIHKKVTRFHRMRIFAARFHNIYTNLIITGGWDDTVRIWDIRDGGGSIRTIKGPHICGDAIDLRESHILTGSWVVRESLQVWDLMSAKLIETIKPRNRPTTLEGEFLYTVQYFDGDPYGDHILAGGSGTGAVEVISIKEQKVMGSFIVNKPAIALDSNGTTIVYGGMESVIRLGNYS</sequence>
<keyword evidence="1 3" id="KW-0853">WD repeat</keyword>
<dbReference type="InterPro" id="IPR036322">
    <property type="entry name" value="WD40_repeat_dom_sf"/>
</dbReference>